<dbReference type="AlphaFoldDB" id="A0A9R0VZK2"/>
<dbReference type="Proteomes" id="UP000324705">
    <property type="component" value="Chromosome 4A"/>
</dbReference>
<sequence length="75" mass="8195">MGESSALQSILYDRGALRLLDQVPPSASHAPSLDSKWCPVLPLLIGVLVSGFDVMQRKLPLEEVYIDVKDSADGW</sequence>
<evidence type="ECO:0000313" key="1">
    <source>
        <dbReference type="EMBL" id="VAH93307.1"/>
    </source>
</evidence>
<dbReference type="Gramene" id="TRITD4Av1G158050.1">
    <property type="protein sequence ID" value="TRITD4Av1G158050.1"/>
    <property type="gene ID" value="TRITD4Av1G158050"/>
</dbReference>
<reference evidence="1 2" key="1">
    <citation type="submission" date="2017-09" db="EMBL/GenBank/DDBJ databases">
        <authorList>
            <consortium name="International Durum Wheat Genome Sequencing Consortium (IDWGSC)"/>
            <person name="Milanesi L."/>
        </authorList>
    </citation>
    <scope>NUCLEOTIDE SEQUENCE [LARGE SCALE GENOMIC DNA]</scope>
    <source>
        <strain evidence="2">cv. Svevo</strain>
    </source>
</reference>
<protein>
    <submittedName>
        <fullName evidence="1">Uncharacterized protein</fullName>
    </submittedName>
</protein>
<evidence type="ECO:0000313" key="2">
    <source>
        <dbReference type="Proteomes" id="UP000324705"/>
    </source>
</evidence>
<proteinExistence type="predicted"/>
<accession>A0A9R0VZK2</accession>
<dbReference type="EMBL" id="LT934117">
    <property type="protein sequence ID" value="VAH93307.1"/>
    <property type="molecule type" value="Genomic_DNA"/>
</dbReference>
<gene>
    <name evidence="1" type="ORF">TRITD_4Av1G158050</name>
</gene>
<name>A0A9R0VZK2_TRITD</name>
<keyword evidence="2" id="KW-1185">Reference proteome</keyword>
<organism evidence="1 2">
    <name type="scientific">Triticum turgidum subsp. durum</name>
    <name type="common">Durum wheat</name>
    <name type="synonym">Triticum durum</name>
    <dbReference type="NCBI Taxonomy" id="4567"/>
    <lineage>
        <taxon>Eukaryota</taxon>
        <taxon>Viridiplantae</taxon>
        <taxon>Streptophyta</taxon>
        <taxon>Embryophyta</taxon>
        <taxon>Tracheophyta</taxon>
        <taxon>Spermatophyta</taxon>
        <taxon>Magnoliopsida</taxon>
        <taxon>Liliopsida</taxon>
        <taxon>Poales</taxon>
        <taxon>Poaceae</taxon>
        <taxon>BOP clade</taxon>
        <taxon>Pooideae</taxon>
        <taxon>Triticodae</taxon>
        <taxon>Triticeae</taxon>
        <taxon>Triticinae</taxon>
        <taxon>Triticum</taxon>
    </lineage>
</organism>